<reference evidence="1" key="1">
    <citation type="submission" date="2023-06" db="EMBL/GenBank/DDBJ databases">
        <authorList>
            <consortium name="Lawrence Berkeley National Laboratory"/>
            <person name="Ahrendt S."/>
            <person name="Sahu N."/>
            <person name="Indic B."/>
            <person name="Wong-Bajracharya J."/>
            <person name="Merenyi Z."/>
            <person name="Ke H.-M."/>
            <person name="Monk M."/>
            <person name="Kocsube S."/>
            <person name="Drula E."/>
            <person name="Lipzen A."/>
            <person name="Balint B."/>
            <person name="Henrissat B."/>
            <person name="Andreopoulos B."/>
            <person name="Martin F.M."/>
            <person name="Harder C.B."/>
            <person name="Rigling D."/>
            <person name="Ford K.L."/>
            <person name="Foster G.D."/>
            <person name="Pangilinan J."/>
            <person name="Papanicolaou A."/>
            <person name="Barry K."/>
            <person name="LaButti K."/>
            <person name="Viragh M."/>
            <person name="Koriabine M."/>
            <person name="Yan M."/>
            <person name="Riley R."/>
            <person name="Champramary S."/>
            <person name="Plett K.L."/>
            <person name="Tsai I.J."/>
            <person name="Slot J."/>
            <person name="Sipos G."/>
            <person name="Plett J."/>
            <person name="Nagy L.G."/>
            <person name="Grigoriev I.V."/>
        </authorList>
    </citation>
    <scope>NUCLEOTIDE SEQUENCE</scope>
    <source>
        <strain evidence="1">HWK02</strain>
    </source>
</reference>
<dbReference type="EMBL" id="JAUEPU010000015">
    <property type="protein sequence ID" value="KAK0496215.1"/>
    <property type="molecule type" value="Genomic_DNA"/>
</dbReference>
<protein>
    <submittedName>
        <fullName evidence="1">Uncharacterized protein</fullName>
    </submittedName>
</protein>
<dbReference type="Proteomes" id="UP001175228">
    <property type="component" value="Unassembled WGS sequence"/>
</dbReference>
<proteinExistence type="predicted"/>
<feature type="non-terminal residue" evidence="1">
    <location>
        <position position="456"/>
    </location>
</feature>
<accession>A0AA39UWU0</accession>
<sequence>MSPSNGWEHVSITSSIKPIVLKIMQSVYRHRNLLVPLQLDGWWNRACFTYKVEENSSEPSAVILEFHEGEPDQPVQRLHFMIFVNQQTVYDEFRHILRVKQMMAQSEQAAKQKKEGAIQSFYKRLVEHRAIEQHALPSPPENACPVCKAPEALVQCLKCGILCCPDPPCPSHSSDGLKVCTEHEEMRFCRSCIGTGDGVKLRPCPVATCDQWTCEKDWKWCFGRPVHILPSDTENSSNISSRKGKRKATAPAHPPALVPCPNHQELPWTKCSAPGCWSKKVPKTLSGSYHPAICPACEDQPGSKICSNHCTWICVACAFKKVRPIWNCPSCHTAFCDDCGMAKRCIGCRKSEWCLICRGEDESDEESKPTGRLDTACREKEETKFEWTCRICESALCETCSRNTKLSIVCECCDEAFCRGCLSADECSSCREEVVRCSDCADGREASSCCDAPCIS</sequence>
<evidence type="ECO:0000313" key="2">
    <source>
        <dbReference type="Proteomes" id="UP001175228"/>
    </source>
</evidence>
<name>A0AA39UWU0_9AGAR</name>
<dbReference type="AlphaFoldDB" id="A0AA39UWU0"/>
<evidence type="ECO:0000313" key="1">
    <source>
        <dbReference type="EMBL" id="KAK0496215.1"/>
    </source>
</evidence>
<organism evidence="1 2">
    <name type="scientific">Armillaria luteobubalina</name>
    <dbReference type="NCBI Taxonomy" id="153913"/>
    <lineage>
        <taxon>Eukaryota</taxon>
        <taxon>Fungi</taxon>
        <taxon>Dikarya</taxon>
        <taxon>Basidiomycota</taxon>
        <taxon>Agaricomycotina</taxon>
        <taxon>Agaricomycetes</taxon>
        <taxon>Agaricomycetidae</taxon>
        <taxon>Agaricales</taxon>
        <taxon>Marasmiineae</taxon>
        <taxon>Physalacriaceae</taxon>
        <taxon>Armillaria</taxon>
    </lineage>
</organism>
<gene>
    <name evidence="1" type="ORF">EDD18DRAFT_1331770</name>
</gene>
<comment type="caution">
    <text evidence="1">The sequence shown here is derived from an EMBL/GenBank/DDBJ whole genome shotgun (WGS) entry which is preliminary data.</text>
</comment>
<keyword evidence="2" id="KW-1185">Reference proteome</keyword>